<gene>
    <name evidence="1" type="ORF">S01H1_10452</name>
</gene>
<organism evidence="1">
    <name type="scientific">marine sediment metagenome</name>
    <dbReference type="NCBI Taxonomy" id="412755"/>
    <lineage>
        <taxon>unclassified sequences</taxon>
        <taxon>metagenomes</taxon>
        <taxon>ecological metagenomes</taxon>
    </lineage>
</organism>
<dbReference type="AlphaFoldDB" id="X0T6P4"/>
<proteinExistence type="predicted"/>
<accession>X0T6P4</accession>
<evidence type="ECO:0000313" key="1">
    <source>
        <dbReference type="EMBL" id="GAF71760.1"/>
    </source>
</evidence>
<reference evidence="1" key="1">
    <citation type="journal article" date="2014" name="Front. Microbiol.">
        <title>High frequency of phylogenetically diverse reductive dehalogenase-homologous genes in deep subseafloor sedimentary metagenomes.</title>
        <authorList>
            <person name="Kawai M."/>
            <person name="Futagami T."/>
            <person name="Toyoda A."/>
            <person name="Takaki Y."/>
            <person name="Nishi S."/>
            <person name="Hori S."/>
            <person name="Arai W."/>
            <person name="Tsubouchi T."/>
            <person name="Morono Y."/>
            <person name="Uchiyama I."/>
            <person name="Ito T."/>
            <person name="Fujiyama A."/>
            <person name="Inagaki F."/>
            <person name="Takami H."/>
        </authorList>
    </citation>
    <scope>NUCLEOTIDE SEQUENCE</scope>
    <source>
        <strain evidence="1">Expedition CK06-06</strain>
    </source>
</reference>
<comment type="caution">
    <text evidence="1">The sequence shown here is derived from an EMBL/GenBank/DDBJ whole genome shotgun (WGS) entry which is preliminary data.</text>
</comment>
<dbReference type="EMBL" id="BARS01005330">
    <property type="protein sequence ID" value="GAF71760.1"/>
    <property type="molecule type" value="Genomic_DNA"/>
</dbReference>
<sequence>MSFMPFFFMRRRIIPIIDPAIELINIVMRLPC</sequence>
<feature type="non-terminal residue" evidence="1">
    <location>
        <position position="32"/>
    </location>
</feature>
<protein>
    <submittedName>
        <fullName evidence="1">Uncharacterized protein</fullName>
    </submittedName>
</protein>
<name>X0T6P4_9ZZZZ</name>